<dbReference type="CDD" id="cd08547">
    <property type="entry name" value="Type_II_cohesin"/>
    <property type="match status" value="1"/>
</dbReference>
<keyword evidence="1" id="KW-0732">Signal</keyword>
<dbReference type="SUPFAM" id="SSF69318">
    <property type="entry name" value="Integrin alpha N-terminal domain"/>
    <property type="match status" value="1"/>
</dbReference>
<dbReference type="InterPro" id="IPR028994">
    <property type="entry name" value="Integrin_alpha_N"/>
</dbReference>
<keyword evidence="5" id="KW-1185">Reference proteome</keyword>
<evidence type="ECO:0000259" key="2">
    <source>
        <dbReference type="Pfam" id="PF18370"/>
    </source>
</evidence>
<dbReference type="EMBL" id="JAGGKV010000002">
    <property type="protein sequence ID" value="MBP1962211.1"/>
    <property type="molecule type" value="Genomic_DNA"/>
</dbReference>
<dbReference type="PANTHER" id="PTHR43118:SF1">
    <property type="entry name" value="RHAMNOGALACTURONAN LYASE (EUROFUNG)"/>
    <property type="match status" value="1"/>
</dbReference>
<evidence type="ECO:0000313" key="5">
    <source>
        <dbReference type="Proteomes" id="UP001519344"/>
    </source>
</evidence>
<evidence type="ECO:0008006" key="6">
    <source>
        <dbReference type="Google" id="ProtNLM"/>
    </source>
</evidence>
<sequence length="1043" mass="112957">MAKRKSSIAKKALTISAGCMVLFSSMVGTAAADEQSGNQVTTTSGVQLEYLDRGLTAVVKGNGVFLSWRLLGNEVTGYSSTGLTGTNFNLYRDGVKIATIDSSTNYFDSTGTASSRYYVAAVTNGNEVDKSASVTPWGNNFYDLPLKKPADGVTPKGEAYTYKANDMSVGDVDGDGQYEYFVKWDPSNSKDVSQKGYTGNTYVDCYKFDGTLLYRIDLGVNIRSGAHYTQFMVYDFDGDGKSEMMFKTAPGTKVSNYDAQGNVTSTKYITMPGEDLAAGYSNTDDYRLSAQGYYDHVVNMFMNWDKHPEVINGSWPKTLEECFGIAKQYSYPLSEGDAKLLADYFMDVYAPSRSTNNKLREFEGFVVDGPEYLSVFEGASGKELETIHYKPGREDDGLMWGDYALARIEPANRVDRFLAGVSYLDGTNPYAIIARGYYTRSTIVSYRWNGKHLEEYWFVDSGWVKMTNPFNDTPHGRLGSNPAYASLTTQGAHSLTSADVDGDGKQEIVYGSSTIDHDGKLLYSSGDTISAGPNAGTYAELGHGDALHVTDIDPDRPGLEIFMVHEGATSVPYGYSFRDAKTGETIYGAYTGKDTGRGMIGDVDTTKRGIETWATALRMANGTTLGTSLPGTNMSIKWAGNMTTQIVNGAEGSTPTIDVWGGARALTATGTTTNNSTKGNPSLVADIFGDWREELLVRKSDSSAIRIYMSTEETNHKLYTLMHDPQYRAEIARQNTAYNQPAYTSFYFASDTDWSKVPIPNLKPFAAGASLSGPDAVAPGQSFNVTYGLQYVPSEVVAEDITIDVDTTKLDINNSPPVSLDENTFKVVDYKMSPGKLRILGVHFGDKQARPNGPLFSIGLTAKASVQSGVGMASVSALTVANKEGTEQQLQGGSYAVQIGSGDKMQLNALIAEAQGVISTAVEGSHVGEYPAGSKAILQAAIDKALQAANDPTIGQDLINQAIAELSAKLQAFRNAVITSIVGDFTNDGKTSVGDLALMVKAYGKTQADTDWNDWKKFDLNNDHVIDIVDLSMLARLIMNDDL</sequence>
<dbReference type="Pfam" id="PF00404">
    <property type="entry name" value="Dockerin_1"/>
    <property type="match status" value="1"/>
</dbReference>
<dbReference type="Pfam" id="PF21348">
    <property type="entry name" value="RGL11_C"/>
    <property type="match status" value="2"/>
</dbReference>
<dbReference type="PANTHER" id="PTHR43118">
    <property type="entry name" value="RHAMNOGALACTURONAN LYASE (EUROFUNG)"/>
    <property type="match status" value="1"/>
</dbReference>
<dbReference type="InterPro" id="IPR049366">
    <property type="entry name" value="RGL11_C"/>
</dbReference>
<dbReference type="InterPro" id="IPR041624">
    <property type="entry name" value="RGI_lyase"/>
</dbReference>
<dbReference type="InterPro" id="IPR013783">
    <property type="entry name" value="Ig-like_fold"/>
</dbReference>
<dbReference type="Gene3D" id="1.20.1270.90">
    <property type="entry name" value="AF1782-like"/>
    <property type="match status" value="1"/>
</dbReference>
<dbReference type="InterPro" id="IPR018247">
    <property type="entry name" value="EF_Hand_1_Ca_BS"/>
</dbReference>
<dbReference type="InterPro" id="IPR008965">
    <property type="entry name" value="CBM2/CBM3_carb-bd_dom_sf"/>
</dbReference>
<evidence type="ECO:0000259" key="3">
    <source>
        <dbReference type="Pfam" id="PF21348"/>
    </source>
</evidence>
<dbReference type="SUPFAM" id="SSF49384">
    <property type="entry name" value="Carbohydrate-binding domain"/>
    <property type="match status" value="1"/>
</dbReference>
<comment type="caution">
    <text evidence="4">The sequence shown here is derived from an EMBL/GenBank/DDBJ whole genome shotgun (WGS) entry which is preliminary data.</text>
</comment>
<dbReference type="Pfam" id="PF18370">
    <property type="entry name" value="RGI_lyase"/>
    <property type="match status" value="1"/>
</dbReference>
<dbReference type="InterPro" id="IPR002105">
    <property type="entry name" value="Dockerin_1_rpt"/>
</dbReference>
<accession>A0ABS4HVF9</accession>
<feature type="chain" id="PRO_5046346669" description="Dockerin domain-containing protein" evidence="1">
    <location>
        <begin position="31"/>
        <end position="1043"/>
    </location>
</feature>
<dbReference type="SUPFAM" id="SSF63446">
    <property type="entry name" value="Type I dockerin domain"/>
    <property type="match status" value="1"/>
</dbReference>
<reference evidence="4 5" key="1">
    <citation type="submission" date="2021-03" db="EMBL/GenBank/DDBJ databases">
        <title>Genomic Encyclopedia of Type Strains, Phase IV (KMG-IV): sequencing the most valuable type-strain genomes for metagenomic binning, comparative biology and taxonomic classification.</title>
        <authorList>
            <person name="Goeker M."/>
        </authorList>
    </citation>
    <scope>NUCLEOTIDE SEQUENCE [LARGE SCALE GENOMIC DNA]</scope>
    <source>
        <strain evidence="4 5">DSM 24950</strain>
    </source>
</reference>
<feature type="domain" description="Rhamnogalacturonan lyase family 11 C-terminal" evidence="3">
    <location>
        <begin position="357"/>
        <end position="753"/>
    </location>
</feature>
<feature type="domain" description="Rhamnogalacturonan I lyase beta-sheet" evidence="2">
    <location>
        <begin position="47"/>
        <end position="137"/>
    </location>
</feature>
<dbReference type="Proteomes" id="UP001519344">
    <property type="component" value="Unassembled WGS sequence"/>
</dbReference>
<feature type="signal peptide" evidence="1">
    <location>
        <begin position="1"/>
        <end position="30"/>
    </location>
</feature>
<dbReference type="InterPro" id="IPR034641">
    <property type="entry name" value="RGL11"/>
</dbReference>
<dbReference type="Gene3D" id="2.60.40.10">
    <property type="entry name" value="Immunoglobulins"/>
    <property type="match status" value="1"/>
</dbReference>
<gene>
    <name evidence="4" type="ORF">J2Z65_001409</name>
</gene>
<dbReference type="Gene3D" id="2.60.40.680">
    <property type="match status" value="1"/>
</dbReference>
<dbReference type="PROSITE" id="PS00018">
    <property type="entry name" value="EF_HAND_1"/>
    <property type="match status" value="1"/>
</dbReference>
<dbReference type="CDD" id="cd14254">
    <property type="entry name" value="Dockerin_II"/>
    <property type="match status" value="1"/>
</dbReference>
<evidence type="ECO:0000313" key="4">
    <source>
        <dbReference type="EMBL" id="MBP1962211.1"/>
    </source>
</evidence>
<name>A0ABS4HVF9_9BACL</name>
<organism evidence="4 5">
    <name type="scientific">Paenibacillus aceris</name>
    <dbReference type="NCBI Taxonomy" id="869555"/>
    <lineage>
        <taxon>Bacteria</taxon>
        <taxon>Bacillati</taxon>
        <taxon>Bacillota</taxon>
        <taxon>Bacilli</taxon>
        <taxon>Bacillales</taxon>
        <taxon>Paenibacillaceae</taxon>
        <taxon>Paenibacillus</taxon>
    </lineage>
</organism>
<dbReference type="Gene3D" id="1.10.1330.10">
    <property type="entry name" value="Dockerin domain"/>
    <property type="match status" value="1"/>
</dbReference>
<evidence type="ECO:0000256" key="1">
    <source>
        <dbReference type="SAM" id="SignalP"/>
    </source>
</evidence>
<proteinExistence type="predicted"/>
<feature type="domain" description="Rhamnogalacturonan lyase family 11 C-terminal" evidence="3">
    <location>
        <begin position="142"/>
        <end position="262"/>
    </location>
</feature>
<protein>
    <recommendedName>
        <fullName evidence="6">Dockerin domain-containing protein</fullName>
    </recommendedName>
</protein>
<dbReference type="CDD" id="cd10318">
    <property type="entry name" value="RGL11"/>
    <property type="match status" value="1"/>
</dbReference>
<dbReference type="InterPro" id="IPR036439">
    <property type="entry name" value="Dockerin_dom_sf"/>
</dbReference>